<dbReference type="GO" id="GO:0005506">
    <property type="term" value="F:iron ion binding"/>
    <property type="evidence" value="ECO:0007669"/>
    <property type="project" value="InterPro"/>
</dbReference>
<feature type="signal peptide" evidence="10">
    <location>
        <begin position="1"/>
        <end position="25"/>
    </location>
</feature>
<evidence type="ECO:0000313" key="12">
    <source>
        <dbReference type="Proteomes" id="UP000799770"/>
    </source>
</evidence>
<name>A0A6A5Z9Q1_9PLEO</name>
<keyword evidence="3 7" id="KW-0479">Metal-binding</keyword>
<keyword evidence="7 8" id="KW-0349">Heme</keyword>
<keyword evidence="4 8" id="KW-0560">Oxidoreductase</keyword>
<organism evidence="11 12">
    <name type="scientific">Lophiotrema nucula</name>
    <dbReference type="NCBI Taxonomy" id="690887"/>
    <lineage>
        <taxon>Eukaryota</taxon>
        <taxon>Fungi</taxon>
        <taxon>Dikarya</taxon>
        <taxon>Ascomycota</taxon>
        <taxon>Pezizomycotina</taxon>
        <taxon>Dothideomycetes</taxon>
        <taxon>Pleosporomycetidae</taxon>
        <taxon>Pleosporales</taxon>
        <taxon>Lophiotremataceae</taxon>
        <taxon>Lophiotrema</taxon>
    </lineage>
</organism>
<comment type="similarity">
    <text evidence="2 8">Belongs to the cytochrome P450 family.</text>
</comment>
<evidence type="ECO:0000256" key="7">
    <source>
        <dbReference type="PIRSR" id="PIRSR602401-1"/>
    </source>
</evidence>
<evidence type="ECO:0000256" key="4">
    <source>
        <dbReference type="ARBA" id="ARBA00023002"/>
    </source>
</evidence>
<keyword evidence="5 7" id="KW-0408">Iron</keyword>
<dbReference type="Pfam" id="PF00067">
    <property type="entry name" value="p450"/>
    <property type="match status" value="1"/>
</dbReference>
<dbReference type="Proteomes" id="UP000799770">
    <property type="component" value="Unassembled WGS sequence"/>
</dbReference>
<evidence type="ECO:0000256" key="6">
    <source>
        <dbReference type="ARBA" id="ARBA00023033"/>
    </source>
</evidence>
<sequence length="495" mass="55636">MNSLLTSFIALLVFLLFYILHHRKSQNATTVPIHRSFDPFTAFDVQLKNHFDLKSLVRQHGHHGTTFQLTPIATTPIIYTISPENIKKIMTNGNDFGVEPLRGESMGPFCGRGFLTSDGDAWMASRRMLKPCFGKKYIEDMTDLNIGVERLAEKIQRAGDIVDLQPLLFDMFLDASFKFLLGTDGKDDDLGNKDPPYSRAQFLTAFDSGLLGTGIRIMLGSYRFLVPSSGYLKTCRSVHEWLEYFIRIQMEGATDTTLPNDATPGQKSSMAHNLGGQTDDLEYIRGQVLQSMLASKETTAVLISNAVFLLARHPAIWQTLREEILQHPNRDDLFTFDGLTTFAFLQNILKEALRLYPVFPLNGRIALRDTSLPTSPSPTDRQTTRSQSVPVPKGSTIVMSFYTLHRNQNVFGSDVESFNPYRWSTIHPTQYEFMPFGGGQRACLGREKSQAEAALVIARLAERFERLESKDVREFKPQTGISTCNGNGCKVALYS</sequence>
<feature type="region of interest" description="Disordered" evidence="9">
    <location>
        <begin position="369"/>
        <end position="390"/>
    </location>
</feature>
<dbReference type="InterPro" id="IPR017972">
    <property type="entry name" value="Cyt_P450_CS"/>
</dbReference>
<dbReference type="GO" id="GO:0004497">
    <property type="term" value="F:monooxygenase activity"/>
    <property type="evidence" value="ECO:0007669"/>
    <property type="project" value="UniProtKB-KW"/>
</dbReference>
<evidence type="ECO:0000313" key="11">
    <source>
        <dbReference type="EMBL" id="KAF2115633.1"/>
    </source>
</evidence>
<evidence type="ECO:0000256" key="10">
    <source>
        <dbReference type="SAM" id="SignalP"/>
    </source>
</evidence>
<evidence type="ECO:0000256" key="3">
    <source>
        <dbReference type="ARBA" id="ARBA00022723"/>
    </source>
</evidence>
<dbReference type="OrthoDB" id="1470350at2759"/>
<accession>A0A6A5Z9Q1</accession>
<comment type="cofactor">
    <cofactor evidence="1 7">
        <name>heme</name>
        <dbReference type="ChEBI" id="CHEBI:30413"/>
    </cofactor>
</comment>
<evidence type="ECO:0000256" key="1">
    <source>
        <dbReference type="ARBA" id="ARBA00001971"/>
    </source>
</evidence>
<feature type="compositionally biased region" description="Polar residues" evidence="9">
    <location>
        <begin position="371"/>
        <end position="389"/>
    </location>
</feature>
<evidence type="ECO:0000256" key="5">
    <source>
        <dbReference type="ARBA" id="ARBA00023004"/>
    </source>
</evidence>
<proteinExistence type="inferred from homology"/>
<dbReference type="InterPro" id="IPR047146">
    <property type="entry name" value="Cyt_P450_E_CYP52_fungi"/>
</dbReference>
<dbReference type="GO" id="GO:0020037">
    <property type="term" value="F:heme binding"/>
    <property type="evidence" value="ECO:0007669"/>
    <property type="project" value="InterPro"/>
</dbReference>
<dbReference type="PANTHER" id="PTHR24287">
    <property type="entry name" value="P450, PUTATIVE (EUROFUNG)-RELATED"/>
    <property type="match status" value="1"/>
</dbReference>
<keyword evidence="10" id="KW-0732">Signal</keyword>
<dbReference type="GO" id="GO:0016705">
    <property type="term" value="F:oxidoreductase activity, acting on paired donors, with incorporation or reduction of molecular oxygen"/>
    <property type="evidence" value="ECO:0007669"/>
    <property type="project" value="InterPro"/>
</dbReference>
<protein>
    <submittedName>
        <fullName evidence="11">Cytochrome P450</fullName>
    </submittedName>
</protein>
<evidence type="ECO:0000256" key="2">
    <source>
        <dbReference type="ARBA" id="ARBA00010617"/>
    </source>
</evidence>
<dbReference type="InterPro" id="IPR036396">
    <property type="entry name" value="Cyt_P450_sf"/>
</dbReference>
<evidence type="ECO:0000256" key="9">
    <source>
        <dbReference type="SAM" id="MobiDB-lite"/>
    </source>
</evidence>
<evidence type="ECO:0000256" key="8">
    <source>
        <dbReference type="RuleBase" id="RU000461"/>
    </source>
</evidence>
<feature type="chain" id="PRO_5025571814" evidence="10">
    <location>
        <begin position="26"/>
        <end position="495"/>
    </location>
</feature>
<dbReference type="InterPro" id="IPR002401">
    <property type="entry name" value="Cyt_P450_E_grp-I"/>
</dbReference>
<dbReference type="PRINTS" id="PR00385">
    <property type="entry name" value="P450"/>
</dbReference>
<dbReference type="SUPFAM" id="SSF48264">
    <property type="entry name" value="Cytochrome P450"/>
    <property type="match status" value="1"/>
</dbReference>
<reference evidence="11" key="1">
    <citation type="journal article" date="2020" name="Stud. Mycol.">
        <title>101 Dothideomycetes genomes: a test case for predicting lifestyles and emergence of pathogens.</title>
        <authorList>
            <person name="Haridas S."/>
            <person name="Albert R."/>
            <person name="Binder M."/>
            <person name="Bloem J."/>
            <person name="Labutti K."/>
            <person name="Salamov A."/>
            <person name="Andreopoulos B."/>
            <person name="Baker S."/>
            <person name="Barry K."/>
            <person name="Bills G."/>
            <person name="Bluhm B."/>
            <person name="Cannon C."/>
            <person name="Castanera R."/>
            <person name="Culley D."/>
            <person name="Daum C."/>
            <person name="Ezra D."/>
            <person name="Gonzalez J."/>
            <person name="Henrissat B."/>
            <person name="Kuo A."/>
            <person name="Liang C."/>
            <person name="Lipzen A."/>
            <person name="Lutzoni F."/>
            <person name="Magnuson J."/>
            <person name="Mondo S."/>
            <person name="Nolan M."/>
            <person name="Ohm R."/>
            <person name="Pangilinan J."/>
            <person name="Park H.-J."/>
            <person name="Ramirez L."/>
            <person name="Alfaro M."/>
            <person name="Sun H."/>
            <person name="Tritt A."/>
            <person name="Yoshinaga Y."/>
            <person name="Zwiers L.-H."/>
            <person name="Turgeon B."/>
            <person name="Goodwin S."/>
            <person name="Spatafora J."/>
            <person name="Crous P."/>
            <person name="Grigoriev I."/>
        </authorList>
    </citation>
    <scope>NUCLEOTIDE SEQUENCE</scope>
    <source>
        <strain evidence="11">CBS 627.86</strain>
    </source>
</reference>
<gene>
    <name evidence="11" type="ORF">BDV96DRAFT_545288</name>
</gene>
<dbReference type="InterPro" id="IPR001128">
    <property type="entry name" value="Cyt_P450"/>
</dbReference>
<dbReference type="PROSITE" id="PS00086">
    <property type="entry name" value="CYTOCHROME_P450"/>
    <property type="match status" value="1"/>
</dbReference>
<keyword evidence="12" id="KW-1185">Reference proteome</keyword>
<dbReference type="AlphaFoldDB" id="A0A6A5Z9Q1"/>
<keyword evidence="6 8" id="KW-0503">Monooxygenase</keyword>
<dbReference type="EMBL" id="ML977322">
    <property type="protein sequence ID" value="KAF2115633.1"/>
    <property type="molecule type" value="Genomic_DNA"/>
</dbReference>
<dbReference type="PRINTS" id="PR00463">
    <property type="entry name" value="EP450I"/>
</dbReference>
<dbReference type="PANTHER" id="PTHR24287:SF17">
    <property type="entry name" value="P450, PUTATIVE (EUROFUNG)-RELATED"/>
    <property type="match status" value="1"/>
</dbReference>
<dbReference type="Gene3D" id="1.10.630.10">
    <property type="entry name" value="Cytochrome P450"/>
    <property type="match status" value="1"/>
</dbReference>
<feature type="binding site" description="axial binding residue" evidence="7">
    <location>
        <position position="443"/>
    </location>
    <ligand>
        <name>heme</name>
        <dbReference type="ChEBI" id="CHEBI:30413"/>
    </ligand>
    <ligandPart>
        <name>Fe</name>
        <dbReference type="ChEBI" id="CHEBI:18248"/>
    </ligandPart>
</feature>